<feature type="domain" description="3-hydroxyacyl-CoA dehydrogenase C-terminal" evidence="3">
    <location>
        <begin position="188"/>
        <end position="286"/>
    </location>
</feature>
<protein>
    <submittedName>
        <fullName evidence="5">3-hydroxyacyl-CoA dehydrogenase family protein</fullName>
    </submittedName>
</protein>
<dbReference type="EMBL" id="JARGEQ010000001">
    <property type="protein sequence ID" value="MDF1584822.1"/>
    <property type="molecule type" value="Genomic_DNA"/>
</dbReference>
<keyword evidence="6" id="KW-1185">Reference proteome</keyword>
<dbReference type="Gene3D" id="3.40.50.720">
    <property type="entry name" value="NAD(P)-binding Rossmann-like Domain"/>
    <property type="match status" value="1"/>
</dbReference>
<organism evidence="5 6">
    <name type="scientific">Marinimicrococcus flavescens</name>
    <dbReference type="NCBI Taxonomy" id="3031815"/>
    <lineage>
        <taxon>Bacteria</taxon>
        <taxon>Pseudomonadati</taxon>
        <taxon>Pseudomonadota</taxon>
        <taxon>Alphaproteobacteria</taxon>
        <taxon>Geminicoccales</taxon>
        <taxon>Geminicoccaceae</taxon>
        <taxon>Marinimicrococcus</taxon>
    </lineage>
</organism>
<dbReference type="SUPFAM" id="SSF51735">
    <property type="entry name" value="NAD(P)-binding Rossmann-fold domains"/>
    <property type="match status" value="1"/>
</dbReference>
<dbReference type="PANTHER" id="PTHR48075">
    <property type="entry name" value="3-HYDROXYACYL-COA DEHYDROGENASE FAMILY PROTEIN"/>
    <property type="match status" value="1"/>
</dbReference>
<evidence type="ECO:0000313" key="5">
    <source>
        <dbReference type="EMBL" id="MDF1584822.1"/>
    </source>
</evidence>
<gene>
    <name evidence="5" type="ORF">PZ740_00305</name>
</gene>
<evidence type="ECO:0000256" key="1">
    <source>
        <dbReference type="ARBA" id="ARBA00023002"/>
    </source>
</evidence>
<reference evidence="5 6" key="1">
    <citation type="submission" date="2023-03" db="EMBL/GenBank/DDBJ databases">
        <title>YIM 152171 draft genome.</title>
        <authorList>
            <person name="Yang Z."/>
        </authorList>
    </citation>
    <scope>NUCLEOTIDE SEQUENCE [LARGE SCALE GENOMIC DNA]</scope>
    <source>
        <strain evidence="5 6">YIM 152171</strain>
    </source>
</reference>
<dbReference type="GO" id="GO:0016616">
    <property type="term" value="F:oxidoreductase activity, acting on the CH-OH group of donors, NAD or NADP as acceptor"/>
    <property type="evidence" value="ECO:0007669"/>
    <property type="project" value="InterPro"/>
</dbReference>
<feature type="domain" description="3-hydroxyacyl-CoA dehydrogenase NAD binding" evidence="4">
    <location>
        <begin position="6"/>
        <end position="182"/>
    </location>
</feature>
<accession>A0AAP3V0X4</accession>
<dbReference type="Proteomes" id="UP001301140">
    <property type="component" value="Unassembled WGS sequence"/>
</dbReference>
<dbReference type="InterPro" id="IPR006108">
    <property type="entry name" value="3HC_DH_C"/>
</dbReference>
<evidence type="ECO:0000313" key="6">
    <source>
        <dbReference type="Proteomes" id="UP001301140"/>
    </source>
</evidence>
<dbReference type="GO" id="GO:0006631">
    <property type="term" value="P:fatty acid metabolic process"/>
    <property type="evidence" value="ECO:0007669"/>
    <property type="project" value="InterPro"/>
</dbReference>
<dbReference type="InterPro" id="IPR006176">
    <property type="entry name" value="3-OHacyl-CoA_DH_NAD-bd"/>
</dbReference>
<feature type="site" description="Important for catalytic activity" evidence="2">
    <location>
        <position position="141"/>
    </location>
</feature>
<dbReference type="Pfam" id="PF02737">
    <property type="entry name" value="3HCDH_N"/>
    <property type="match status" value="1"/>
</dbReference>
<proteinExistence type="predicted"/>
<evidence type="ECO:0000256" key="2">
    <source>
        <dbReference type="PIRSR" id="PIRSR000105-1"/>
    </source>
</evidence>
<dbReference type="Pfam" id="PF00725">
    <property type="entry name" value="3HCDH"/>
    <property type="match status" value="1"/>
</dbReference>
<dbReference type="AlphaFoldDB" id="A0AAP3V0X4"/>
<evidence type="ECO:0000259" key="4">
    <source>
        <dbReference type="Pfam" id="PF02737"/>
    </source>
</evidence>
<sequence>MTTYRKVAVLGAGTMGHALAIIHALGGCEVRLQDLTGEALDRARALIGGALETLEAAGRCTAAEAEAAQARIECTTSLAEAVKDADLVVEAVVENVEVKRELFAAVDAAAPDHAVIASNTSYLDIFPLVPERRAARTMIVHWYTPPYIIDLVDVVGSEKTERVLLEQMRDFLAGLGKKPILLERFIEGFIANRLQSAMSLEVYKLLDEGYASPEAIDHSIKYGLAARMALMGHFGKADFTGLDMVRRAMANGTYKPPVPRGKSPALEALIAQGRGGVMDGAGFYDYGGRSPVALMAERDRKLLALKDAIETIEQGNGEDNAS</sequence>
<keyword evidence="1" id="KW-0560">Oxidoreductase</keyword>
<evidence type="ECO:0000259" key="3">
    <source>
        <dbReference type="Pfam" id="PF00725"/>
    </source>
</evidence>
<dbReference type="InterPro" id="IPR013328">
    <property type="entry name" value="6PGD_dom2"/>
</dbReference>
<dbReference type="PIRSF" id="PIRSF000105">
    <property type="entry name" value="HCDH"/>
    <property type="match status" value="1"/>
</dbReference>
<dbReference type="PROSITE" id="PS51257">
    <property type="entry name" value="PROKAR_LIPOPROTEIN"/>
    <property type="match status" value="1"/>
</dbReference>
<dbReference type="PANTHER" id="PTHR48075:SF5">
    <property type="entry name" value="3-HYDROXYBUTYRYL-COA DEHYDROGENASE"/>
    <property type="match status" value="1"/>
</dbReference>
<name>A0AAP3V0X4_9PROT</name>
<dbReference type="InterPro" id="IPR022694">
    <property type="entry name" value="3-OHacyl-CoA_DH"/>
</dbReference>
<dbReference type="GO" id="GO:0070403">
    <property type="term" value="F:NAD+ binding"/>
    <property type="evidence" value="ECO:0007669"/>
    <property type="project" value="InterPro"/>
</dbReference>
<dbReference type="InterPro" id="IPR036291">
    <property type="entry name" value="NAD(P)-bd_dom_sf"/>
</dbReference>
<comment type="caution">
    <text evidence="5">The sequence shown here is derived from an EMBL/GenBank/DDBJ whole genome shotgun (WGS) entry which is preliminary data.</text>
</comment>
<dbReference type="Gene3D" id="1.10.1040.10">
    <property type="entry name" value="N-(1-d-carboxylethyl)-l-norvaline Dehydrogenase, domain 2"/>
    <property type="match status" value="1"/>
</dbReference>
<dbReference type="RefSeq" id="WP_327787226.1">
    <property type="nucleotide sequence ID" value="NZ_JARGEQ010000001.1"/>
</dbReference>
<dbReference type="InterPro" id="IPR008927">
    <property type="entry name" value="6-PGluconate_DH-like_C_sf"/>
</dbReference>
<dbReference type="SUPFAM" id="SSF48179">
    <property type="entry name" value="6-phosphogluconate dehydrogenase C-terminal domain-like"/>
    <property type="match status" value="1"/>
</dbReference>